<dbReference type="Gene3D" id="2.30.38.10">
    <property type="entry name" value="Luciferase, Domain 3"/>
    <property type="match status" value="1"/>
</dbReference>
<dbReference type="Gene3D" id="3.30.559.30">
    <property type="entry name" value="Nonribosomal peptide synthetase, condensation domain"/>
    <property type="match status" value="1"/>
</dbReference>
<proteinExistence type="predicted"/>
<evidence type="ECO:0000259" key="1">
    <source>
        <dbReference type="PROSITE" id="PS50075"/>
    </source>
</evidence>
<dbReference type="InterPro" id="IPR000873">
    <property type="entry name" value="AMP-dep_synth/lig_dom"/>
</dbReference>
<name>A0A6N1NVK5_9VIRU</name>
<dbReference type="SUPFAM" id="SSF56801">
    <property type="entry name" value="Acetyl-CoA synthetase-like"/>
    <property type="match status" value="2"/>
</dbReference>
<dbReference type="InterPro" id="IPR009081">
    <property type="entry name" value="PP-bd_ACP"/>
</dbReference>
<dbReference type="GeneID" id="80517000"/>
<dbReference type="Pfam" id="PF00668">
    <property type="entry name" value="Condensation"/>
    <property type="match status" value="1"/>
</dbReference>
<dbReference type="PROSITE" id="PS00455">
    <property type="entry name" value="AMP_BINDING"/>
    <property type="match status" value="2"/>
</dbReference>
<dbReference type="RefSeq" id="YP_010780309.1">
    <property type="nucleotide sequence ID" value="NC_075038.1"/>
</dbReference>
<dbReference type="InterPro" id="IPR042099">
    <property type="entry name" value="ANL_N_sf"/>
</dbReference>
<feature type="domain" description="Carrier" evidence="1">
    <location>
        <begin position="493"/>
        <end position="567"/>
    </location>
</feature>
<dbReference type="CDD" id="cd05930">
    <property type="entry name" value="A_NRPS"/>
    <property type="match status" value="2"/>
</dbReference>
<dbReference type="NCBIfam" id="TIGR01733">
    <property type="entry name" value="AA-adenyl-dom"/>
    <property type="match status" value="2"/>
</dbReference>
<dbReference type="EMBL" id="MF405918">
    <property type="protein sequence ID" value="QKU33701.1"/>
    <property type="molecule type" value="Genomic_DNA"/>
</dbReference>
<accession>A0A6N1NVK5</accession>
<dbReference type="GO" id="GO:0031177">
    <property type="term" value="F:phosphopantetheine binding"/>
    <property type="evidence" value="ECO:0007669"/>
    <property type="project" value="TreeGrafter"/>
</dbReference>
<dbReference type="InterPro" id="IPR045851">
    <property type="entry name" value="AMP-bd_C_sf"/>
</dbReference>
<dbReference type="Gene3D" id="3.40.50.980">
    <property type="match status" value="2"/>
</dbReference>
<reference evidence="2" key="2">
    <citation type="journal article" date="2018" name="Nat. Commun.">
        <title>Tailed giant Tupanvirus possesses the most complete translational apparatus of the known virosphere.</title>
        <authorList>
            <person name="Abrahao J."/>
            <person name="Silva L."/>
            <person name="Silva L.S."/>
            <person name="Khalil J.Y.B."/>
            <person name="Rodrigues R."/>
            <person name="Arantes T."/>
            <person name="Assis F."/>
            <person name="Boratto P."/>
            <person name="Andrade M."/>
            <person name="Kroon E.G."/>
            <person name="Ribeiro B."/>
            <person name="Bergier I."/>
            <person name="Seligmann H."/>
            <person name="Ghigo E."/>
            <person name="Colson P."/>
            <person name="Levasseur A."/>
            <person name="Kroemer G."/>
            <person name="Raoult D."/>
            <person name="La Scola B."/>
        </authorList>
    </citation>
    <scope>NUCLEOTIDE SEQUENCE [LARGE SCALE GENOMIC DNA]</scope>
    <source>
        <strain evidence="2">Deep ocean</strain>
    </source>
</reference>
<sequence length="1589" mass="181036">MNSIERIFDKIVQQYPNNVALVYDNQKITYYEVNKRVNQLSNYIKLKFETLTTINSKPIAFYLDRGHNMLITMLAIIKSGNYYIPLDKKYPKERIKFILEDISPELIITDSQNLINDKKIGILNLNEEKHEIDKMSSENIKTIPDNSENLAYVIYTSGTTGLPKGVIIKQSSLVNLINSAIRILNIPIGYNILQYASIGFDAAGWDIYIGLFVAGTIYMVSDTTMISPIECYEYIKKNNINMATVTPVFLSEFPKEKISTLEILVVMGDMANAKNMEFWCGNSKVYNGYGPTEATIGSTIHQFHPGDNPSNIGKPFDNYQIYLLDDQDNPVPSGQIGEICIGGAGVAVGYWKRPELTDKKFVNTTFGRLYKSGDMGKFNSDLDIEIVGRKDNQVKINGVRIELEEIENLAMQLNFVNRACAKYDKHLVLYYTTNSTINQNILNKKIRKFLAKYLHSAVIPNVFCKIDSFILTPNGKIDKNTLMVPVNCANIILASDSLEKLAVNIYKKVLDCDEIGTNTNFFEIGGSSMIAYKIAMQFQNHHYDVSASQILQYPVISDLVKTLRAKNRAELKKVIKNGIELSPYQMGIWYHQQIYPLDTSYNMYTVYSLQGNIDVDSLVGSLSYVISKNKVLNTTIKMVDGIPHQYFDNNLPDIKVESLPYEQIMEQILMDINRPYHMLHEKLTRIRLFQNTNQKSNYVLMMVKHDIIIDAYSENIIQNDLCYAYNKLVQQKKLKCINDEYTYHDFVNFVKDKFSDNQKTINYWEKCLKNFVEPLLPTILNTNSEKQLTTASIKINNLKLLEKFANKNNVTLFTVLMAGFNILLYRYTNLTDISFGTQVAMRSDPRWENLVGFMASTIIVRNIFETDITIKDFIKQVFDTFNETLNHQYITYDKLLQMCGKNIDIMFVFQNMLAKQELCLKDVNSEPIYFDTSANPFPITWNVYLENNILSIKVNHSDKYDNRLIQNMLDTYVIILGSMIDSNCKKISEVGYLLDSPLTGPKLDITQSVNEIIDIACDRYTNNIALCYSTGENNYLNETMSYHELYKKSNTIANILIDKYNVGPGDIVGICVGRGKRFVITMIAILKTGACYVPLDPVYPLDRLGYMINDCQPKYIITNSSHKIVNCYDSIIPIDNLMESDYKCNEPNKIYNPESLAYIIYTSGSTGKPKACMIKHKSIVNVLYYFKNLLNVNENDRIWSLTSISFDIFVLEILLPLVSGAKLLLCPQCVSSDPVSLVNWINREKPTILQATPTQLSIIDKHISPNPFLKFLVGGEAVSCKLVDSLKKITSQIYNVYGPSETTIWSTCKEIKECNNTVSIGRPILNTQCLVVNNSYQQVPRGIIGELLIGGIGVSHGYLHRPELTADKFINVNNGIFYKTGDLVKINFDGDLEYIGRSDHQIKIRGHRIELEEITKTLESINEIKRAQVVTKEHNSQMTLVAFITSSIMLDTTKILEFVRTKLPSFMVPNYIIQIPRFPETLNGKIDTNKLPNPFDPSSGVSYITTTEYIPPRNETEQKISLIWKQLLSLDQISVCENVINVGATSILFPIFINKIKEEFGVVLTIEQFIKNSTIEKCAKIINSIKFVE</sequence>
<dbReference type="InterPro" id="IPR036736">
    <property type="entry name" value="ACP-like_sf"/>
</dbReference>
<dbReference type="InterPro" id="IPR010071">
    <property type="entry name" value="AA_adenyl_dom"/>
</dbReference>
<dbReference type="InterPro" id="IPR023213">
    <property type="entry name" value="CAT-like_dom_sf"/>
</dbReference>
<dbReference type="Gene3D" id="3.30.559.10">
    <property type="entry name" value="Chloramphenicol acetyltransferase-like domain"/>
    <property type="match status" value="1"/>
</dbReference>
<dbReference type="NCBIfam" id="NF003417">
    <property type="entry name" value="PRK04813.1"/>
    <property type="match status" value="2"/>
</dbReference>
<dbReference type="FunFam" id="3.40.50.980:FF:000001">
    <property type="entry name" value="Non-ribosomal peptide synthetase"/>
    <property type="match status" value="1"/>
</dbReference>
<dbReference type="KEGG" id="vg:80517000"/>
<dbReference type="SUPFAM" id="SSF47336">
    <property type="entry name" value="ACP-like"/>
    <property type="match status" value="2"/>
</dbReference>
<dbReference type="GO" id="GO:0043041">
    <property type="term" value="P:amino acid activation for nonribosomal peptide biosynthetic process"/>
    <property type="evidence" value="ECO:0007669"/>
    <property type="project" value="TreeGrafter"/>
</dbReference>
<reference evidence="2" key="1">
    <citation type="submission" date="2017-06" db="EMBL/GenBank/DDBJ databases">
        <authorList>
            <person name="Assis F.L."/>
            <person name="Abrahao J.S."/>
            <person name="Silva L."/>
            <person name="Khalil J.B."/>
            <person name="Rodrigues R."/>
            <person name="Silva L.S."/>
            <person name="Boratto P."/>
            <person name="Andrade M."/>
            <person name="Kroon E.G."/>
            <person name="Ribeiro B."/>
            <person name="Bergier I."/>
            <person name="Seligmann H."/>
            <person name="Ghigo E."/>
            <person name="Colson P."/>
            <person name="Levasseur A."/>
            <person name="Raoult D."/>
            <person name="Scola B.L."/>
        </authorList>
    </citation>
    <scope>NUCLEOTIDE SEQUENCE</scope>
    <source>
        <strain evidence="2">Deep ocean</strain>
    </source>
</reference>
<dbReference type="Pfam" id="PF00550">
    <property type="entry name" value="PP-binding"/>
    <property type="match status" value="2"/>
</dbReference>
<dbReference type="SUPFAM" id="SSF52777">
    <property type="entry name" value="CoA-dependent acyltransferases"/>
    <property type="match status" value="2"/>
</dbReference>
<dbReference type="InterPro" id="IPR020845">
    <property type="entry name" value="AMP-binding_CS"/>
</dbReference>
<dbReference type="GO" id="GO:0044550">
    <property type="term" value="P:secondary metabolite biosynthetic process"/>
    <property type="evidence" value="ECO:0007669"/>
    <property type="project" value="TreeGrafter"/>
</dbReference>
<dbReference type="Pfam" id="PF00501">
    <property type="entry name" value="AMP-binding"/>
    <property type="match status" value="2"/>
</dbReference>
<dbReference type="Gene3D" id="1.10.1200.10">
    <property type="entry name" value="ACP-like"/>
    <property type="match status" value="2"/>
</dbReference>
<protein>
    <submittedName>
        <fullName evidence="2">NcpA</fullName>
    </submittedName>
</protein>
<dbReference type="Gene3D" id="3.40.50.12780">
    <property type="entry name" value="N-terminal domain of ligase-like"/>
    <property type="match status" value="1"/>
</dbReference>
<dbReference type="PANTHER" id="PTHR45527">
    <property type="entry name" value="NONRIBOSOMAL PEPTIDE SYNTHETASE"/>
    <property type="match status" value="1"/>
</dbReference>
<dbReference type="PANTHER" id="PTHR45527:SF1">
    <property type="entry name" value="FATTY ACID SYNTHASE"/>
    <property type="match status" value="1"/>
</dbReference>
<dbReference type="GO" id="GO:0003824">
    <property type="term" value="F:catalytic activity"/>
    <property type="evidence" value="ECO:0007669"/>
    <property type="project" value="InterPro"/>
</dbReference>
<evidence type="ECO:0000313" key="2">
    <source>
        <dbReference type="EMBL" id="QKU33701.1"/>
    </source>
</evidence>
<dbReference type="PROSITE" id="PS50075">
    <property type="entry name" value="CARRIER"/>
    <property type="match status" value="2"/>
</dbReference>
<feature type="domain" description="Carrier" evidence="1">
    <location>
        <begin position="1511"/>
        <end position="1586"/>
    </location>
</feature>
<organism evidence="2">
    <name type="scientific">Tupanvirus deep ocean</name>
    <dbReference type="NCBI Taxonomy" id="2126984"/>
    <lineage>
        <taxon>Viruses</taxon>
        <taxon>Varidnaviria</taxon>
        <taxon>Bamfordvirae</taxon>
        <taxon>Nucleocytoviricota</taxon>
        <taxon>Megaviricetes</taxon>
        <taxon>Imitervirales</taxon>
        <taxon>Mimiviridae</taxon>
        <taxon>Megamimivirinae</taxon>
        <taxon>Tupanvirus</taxon>
        <taxon>Tupanvirus altamarinense</taxon>
    </lineage>
</organism>
<dbReference type="Gene3D" id="3.30.300.30">
    <property type="match status" value="2"/>
</dbReference>
<dbReference type="InterPro" id="IPR001242">
    <property type="entry name" value="Condensation_dom"/>
</dbReference>